<dbReference type="Pfam" id="PF07654">
    <property type="entry name" value="C1-set"/>
    <property type="match status" value="1"/>
</dbReference>
<evidence type="ECO:0000259" key="3">
    <source>
        <dbReference type="PROSITE" id="PS50835"/>
    </source>
</evidence>
<dbReference type="GO" id="GO:0009897">
    <property type="term" value="C:external side of plasma membrane"/>
    <property type="evidence" value="ECO:0007669"/>
    <property type="project" value="TreeGrafter"/>
</dbReference>
<dbReference type="InterPro" id="IPR007110">
    <property type="entry name" value="Ig-like_dom"/>
</dbReference>
<dbReference type="SMART" id="SM00407">
    <property type="entry name" value="IGc1"/>
    <property type="match status" value="1"/>
</dbReference>
<proteinExistence type="inferred from homology"/>
<evidence type="ECO:0000256" key="1">
    <source>
        <dbReference type="ARBA" id="ARBA00023180"/>
    </source>
</evidence>
<dbReference type="GeneTree" id="ENSGT01120000271828"/>
<dbReference type="InterPro" id="IPR036179">
    <property type="entry name" value="Ig-like_dom_sf"/>
</dbReference>
<dbReference type="GO" id="GO:0005615">
    <property type="term" value="C:extracellular space"/>
    <property type="evidence" value="ECO:0007669"/>
    <property type="project" value="TreeGrafter"/>
</dbReference>
<dbReference type="Proteomes" id="UP000261560">
    <property type="component" value="Unplaced"/>
</dbReference>
<dbReference type="PRINTS" id="PR01638">
    <property type="entry name" value="MHCCLASSI"/>
</dbReference>
<dbReference type="PANTHER" id="PTHR16675">
    <property type="entry name" value="MHC CLASS I-RELATED"/>
    <property type="match status" value="1"/>
</dbReference>
<protein>
    <recommendedName>
        <fullName evidence="3">Ig-like domain-containing protein</fullName>
    </recommendedName>
</protein>
<dbReference type="InterPro" id="IPR001039">
    <property type="entry name" value="MHC_I_a_a1/a2"/>
</dbReference>
<dbReference type="AlphaFoldDB" id="A0A3B3C553"/>
<dbReference type="FunFam" id="2.60.40.10:FF:000943">
    <property type="entry name" value="Classical MHC class I molecule, alpha-chain"/>
    <property type="match status" value="1"/>
</dbReference>
<dbReference type="InterPro" id="IPR011161">
    <property type="entry name" value="MHC_I-like_Ag-recog"/>
</dbReference>
<evidence type="ECO:0000313" key="5">
    <source>
        <dbReference type="Proteomes" id="UP000261560"/>
    </source>
</evidence>
<keyword evidence="1" id="KW-0325">Glycoprotein</keyword>
<dbReference type="Gene3D" id="3.30.500.10">
    <property type="entry name" value="MHC class I-like antigen recognition-like"/>
    <property type="match status" value="1"/>
</dbReference>
<reference evidence="4" key="1">
    <citation type="submission" date="2025-08" db="UniProtKB">
        <authorList>
            <consortium name="Ensembl"/>
        </authorList>
    </citation>
    <scope>IDENTIFICATION</scope>
</reference>
<dbReference type="PROSITE" id="PS50835">
    <property type="entry name" value="IG_LIKE"/>
    <property type="match status" value="1"/>
</dbReference>
<dbReference type="Ensembl" id="ENSOMET00000020606.1">
    <property type="protein sequence ID" value="ENSOMEP00000013076.1"/>
    <property type="gene ID" value="ENSOMEG00000014549.1"/>
</dbReference>
<accession>A0A3B3C553</accession>
<dbReference type="Pfam" id="PF00129">
    <property type="entry name" value="MHC_I"/>
    <property type="match status" value="1"/>
</dbReference>
<comment type="similarity">
    <text evidence="2">Belongs to the MHC class I family.</text>
</comment>
<reference evidence="4" key="2">
    <citation type="submission" date="2025-09" db="UniProtKB">
        <authorList>
            <consortium name="Ensembl"/>
        </authorList>
    </citation>
    <scope>IDENTIFICATION</scope>
</reference>
<dbReference type="SUPFAM" id="SSF48726">
    <property type="entry name" value="Immunoglobulin"/>
    <property type="match status" value="1"/>
</dbReference>
<dbReference type="SUPFAM" id="SSF54452">
    <property type="entry name" value="MHC antigen-recognition domain"/>
    <property type="match status" value="1"/>
</dbReference>
<dbReference type="InterPro" id="IPR050208">
    <property type="entry name" value="MHC_class-I_related"/>
</dbReference>
<organism evidence="4 5">
    <name type="scientific">Oryzias melastigma</name>
    <name type="common">Marine medaka</name>
    <dbReference type="NCBI Taxonomy" id="30732"/>
    <lineage>
        <taxon>Eukaryota</taxon>
        <taxon>Metazoa</taxon>
        <taxon>Chordata</taxon>
        <taxon>Craniata</taxon>
        <taxon>Vertebrata</taxon>
        <taxon>Euteleostomi</taxon>
        <taxon>Actinopterygii</taxon>
        <taxon>Neopterygii</taxon>
        <taxon>Teleostei</taxon>
        <taxon>Neoteleostei</taxon>
        <taxon>Acanthomorphata</taxon>
        <taxon>Ovalentaria</taxon>
        <taxon>Atherinomorphae</taxon>
        <taxon>Beloniformes</taxon>
        <taxon>Adrianichthyidae</taxon>
        <taxon>Oryziinae</taxon>
        <taxon>Oryzias</taxon>
    </lineage>
</organism>
<name>A0A3B3C553_ORYME</name>
<dbReference type="InterPro" id="IPR037055">
    <property type="entry name" value="MHC_I-like_Ag-recog_sf"/>
</dbReference>
<keyword evidence="5" id="KW-1185">Reference proteome</keyword>
<dbReference type="InterPro" id="IPR013783">
    <property type="entry name" value="Ig-like_fold"/>
</dbReference>
<evidence type="ECO:0000313" key="4">
    <source>
        <dbReference type="Ensembl" id="ENSOMEP00000013076.1"/>
    </source>
</evidence>
<dbReference type="Gene3D" id="2.60.40.10">
    <property type="entry name" value="Immunoglobulins"/>
    <property type="match status" value="1"/>
</dbReference>
<dbReference type="InterPro" id="IPR003597">
    <property type="entry name" value="Ig_C1-set"/>
</dbReference>
<dbReference type="InterPro" id="IPR011162">
    <property type="entry name" value="MHC_I/II-like_Ag-recog"/>
</dbReference>
<dbReference type="GO" id="GO:0006955">
    <property type="term" value="P:immune response"/>
    <property type="evidence" value="ECO:0007669"/>
    <property type="project" value="TreeGrafter"/>
</dbReference>
<feature type="domain" description="Ig-like" evidence="3">
    <location>
        <begin position="190"/>
        <end position="280"/>
    </location>
</feature>
<sequence>MCCVVNPLGHRIIPYYTLFFPEKHSLKIYRTGIPGITTSPEYVFVITLNEVQCAYCGSLTRGIEPKQGWMRNLLDEKPQLLQFFSESCLQNQHSFKIYMDIFKQRLNQTEGSHILQNMIGCEWDDESDEVKGFNQFGYNGEDFLVLDVQTETWITSKAQAVVIKHLWDADKARLEYFKSRQNFVCQNVLPDLVSYMRRFLQDAERPSVFLLQKTPSSMISCHATGFHLNRADLFWRKDGEEIHEGVEKGEILRNNDGTFQMSSELNVSLIKHEDWRKYDCVFQLYGVKEDIITTLDKEDILTNWERTKNKTSRRHQNYFTSEK</sequence>
<evidence type="ECO:0000256" key="2">
    <source>
        <dbReference type="RuleBase" id="RU004439"/>
    </source>
</evidence>
<dbReference type="PANTHER" id="PTHR16675:SF237">
    <property type="entry name" value="MHC CLASS I ANTIGEN TRANSCRIPT VARIANT 1-RELATED"/>
    <property type="match status" value="1"/>
</dbReference>